<reference evidence="8 9" key="1">
    <citation type="journal article" date="2021" name="Elife">
        <title>Chloroplast acquisition without the gene transfer in kleptoplastic sea slugs, Plakobranchus ocellatus.</title>
        <authorList>
            <person name="Maeda T."/>
            <person name="Takahashi S."/>
            <person name="Yoshida T."/>
            <person name="Shimamura S."/>
            <person name="Takaki Y."/>
            <person name="Nagai Y."/>
            <person name="Toyoda A."/>
            <person name="Suzuki Y."/>
            <person name="Arimoto A."/>
            <person name="Ishii H."/>
            <person name="Satoh N."/>
            <person name="Nishiyama T."/>
            <person name="Hasebe M."/>
            <person name="Maruyama T."/>
            <person name="Minagawa J."/>
            <person name="Obokata J."/>
            <person name="Shigenobu S."/>
        </authorList>
    </citation>
    <scope>NUCLEOTIDE SEQUENCE [LARGE SCALE GENOMIC DNA]</scope>
</reference>
<evidence type="ECO:0000313" key="8">
    <source>
        <dbReference type="EMBL" id="GFO42841.1"/>
    </source>
</evidence>
<dbReference type="GO" id="GO:0005739">
    <property type="term" value="C:mitochondrion"/>
    <property type="evidence" value="ECO:0007669"/>
    <property type="project" value="GOC"/>
</dbReference>
<dbReference type="GO" id="GO:0034982">
    <property type="term" value="P:mitochondrial protein processing"/>
    <property type="evidence" value="ECO:0007669"/>
    <property type="project" value="TreeGrafter"/>
</dbReference>
<dbReference type="PANTHER" id="PTHR21711:SF0">
    <property type="entry name" value="MITOCHONDRIAL INNER MEMBRANE PROTEASE ATP23 HOMOLOG"/>
    <property type="match status" value="1"/>
</dbReference>
<evidence type="ECO:0000313" key="9">
    <source>
        <dbReference type="Proteomes" id="UP000735302"/>
    </source>
</evidence>
<proteinExistence type="inferred from homology"/>
<dbReference type="InterPro" id="IPR019165">
    <property type="entry name" value="Peptidase_M76_ATP23"/>
</dbReference>
<dbReference type="Proteomes" id="UP000735302">
    <property type="component" value="Unassembled WGS sequence"/>
</dbReference>
<keyword evidence="5 6" id="KW-0482">Metalloprotease</keyword>
<evidence type="ECO:0000256" key="1">
    <source>
        <dbReference type="ARBA" id="ARBA00009915"/>
    </source>
</evidence>
<keyword evidence="9" id="KW-1185">Reference proteome</keyword>
<accession>A0AAV4DG76</accession>
<dbReference type="GO" id="GO:0033615">
    <property type="term" value="P:mitochondrial proton-transporting ATP synthase complex assembly"/>
    <property type="evidence" value="ECO:0007669"/>
    <property type="project" value="TreeGrafter"/>
</dbReference>
<evidence type="ECO:0000256" key="5">
    <source>
        <dbReference type="ARBA" id="ARBA00023049"/>
    </source>
</evidence>
<evidence type="ECO:0000256" key="4">
    <source>
        <dbReference type="ARBA" id="ARBA00022801"/>
    </source>
</evidence>
<keyword evidence="3 6" id="KW-0479">Metal-binding</keyword>
<organism evidence="8 9">
    <name type="scientific">Plakobranchus ocellatus</name>
    <dbReference type="NCBI Taxonomy" id="259542"/>
    <lineage>
        <taxon>Eukaryota</taxon>
        <taxon>Metazoa</taxon>
        <taxon>Spiralia</taxon>
        <taxon>Lophotrochozoa</taxon>
        <taxon>Mollusca</taxon>
        <taxon>Gastropoda</taxon>
        <taxon>Heterobranchia</taxon>
        <taxon>Euthyneura</taxon>
        <taxon>Panpulmonata</taxon>
        <taxon>Sacoglossa</taxon>
        <taxon>Placobranchoidea</taxon>
        <taxon>Plakobranchidae</taxon>
        <taxon>Plakobranchus</taxon>
    </lineage>
</organism>
<dbReference type="PANTHER" id="PTHR21711">
    <property type="entry name" value="MITOCHONDRIAL INNER MEMBRANE PROTEASE"/>
    <property type="match status" value="1"/>
</dbReference>
<dbReference type="EMBL" id="BLXT01007821">
    <property type="protein sequence ID" value="GFO42841.1"/>
    <property type="molecule type" value="Genomic_DNA"/>
</dbReference>
<name>A0AAV4DG76_9GAST</name>
<sequence>MAAPTKSKLSESVEESQNHKTNNKQAPRGLVTDKEDFGYYFYPEREEKKKKSYFERALSRDDASNFKCRMNVKSCLEKNPMVRLMVAALSSHGCPVDVNRHVSCEPCLNKVSGGFDPKAMQVVLCQNNIQNQDVCCNVLAHELLHAFDFCRAKVDFENLQHLACTEIRAANMNHCSLAAAFAIGEASLFGLKERHQLCVKNKALQSVLLVRNVSKKEAMVAVDEVFDRCYRDTEPYGRRCFKSMPRARRALDEARNYYDFD</sequence>
<dbReference type="GO" id="GO:0004222">
    <property type="term" value="F:metalloendopeptidase activity"/>
    <property type="evidence" value="ECO:0007669"/>
    <property type="project" value="InterPro"/>
</dbReference>
<evidence type="ECO:0000256" key="7">
    <source>
        <dbReference type="SAM" id="MobiDB-lite"/>
    </source>
</evidence>
<evidence type="ECO:0000256" key="6">
    <source>
        <dbReference type="RuleBase" id="RU364057"/>
    </source>
</evidence>
<dbReference type="AlphaFoldDB" id="A0AAV4DG76"/>
<keyword evidence="4 6" id="KW-0378">Hydrolase</keyword>
<feature type="region of interest" description="Disordered" evidence="7">
    <location>
        <begin position="1"/>
        <end position="31"/>
    </location>
</feature>
<comment type="caution">
    <text evidence="8">The sequence shown here is derived from an EMBL/GenBank/DDBJ whole genome shotgun (WGS) entry which is preliminary data.</text>
</comment>
<evidence type="ECO:0000256" key="2">
    <source>
        <dbReference type="ARBA" id="ARBA00022670"/>
    </source>
</evidence>
<dbReference type="EC" id="3.4.24.-" evidence="6"/>
<dbReference type="Pfam" id="PF09768">
    <property type="entry name" value="Peptidase_M76"/>
    <property type="match status" value="1"/>
</dbReference>
<gene>
    <name evidence="8" type="ORF">PoB_006934600</name>
</gene>
<keyword evidence="2 6" id="KW-0645">Protease</keyword>
<dbReference type="GO" id="GO:0046872">
    <property type="term" value="F:metal ion binding"/>
    <property type="evidence" value="ECO:0007669"/>
    <property type="project" value="UniProtKB-KW"/>
</dbReference>
<protein>
    <recommendedName>
        <fullName evidence="6">Mitochondrial inner membrane protease ATP23</fullName>
        <ecNumber evidence="6">3.4.24.-</ecNumber>
    </recommendedName>
</protein>
<comment type="similarity">
    <text evidence="1 6">Belongs to the peptidase M76 family.</text>
</comment>
<evidence type="ECO:0000256" key="3">
    <source>
        <dbReference type="ARBA" id="ARBA00022723"/>
    </source>
</evidence>